<proteinExistence type="predicted"/>
<organism evidence="1">
    <name type="scientific">Tanacetum cinerariifolium</name>
    <name type="common">Dalmatian daisy</name>
    <name type="synonym">Chrysanthemum cinerariifolium</name>
    <dbReference type="NCBI Taxonomy" id="118510"/>
    <lineage>
        <taxon>Eukaryota</taxon>
        <taxon>Viridiplantae</taxon>
        <taxon>Streptophyta</taxon>
        <taxon>Embryophyta</taxon>
        <taxon>Tracheophyta</taxon>
        <taxon>Spermatophyta</taxon>
        <taxon>Magnoliopsida</taxon>
        <taxon>eudicotyledons</taxon>
        <taxon>Gunneridae</taxon>
        <taxon>Pentapetalae</taxon>
        <taxon>asterids</taxon>
        <taxon>campanulids</taxon>
        <taxon>Asterales</taxon>
        <taxon>Asteraceae</taxon>
        <taxon>Asteroideae</taxon>
        <taxon>Anthemideae</taxon>
        <taxon>Anthemidinae</taxon>
        <taxon>Tanacetum</taxon>
    </lineage>
</organism>
<dbReference type="AlphaFoldDB" id="A0A699RE68"/>
<gene>
    <name evidence="1" type="ORF">Tci_857539</name>
</gene>
<accession>A0A699RE68</accession>
<feature type="non-terminal residue" evidence="1">
    <location>
        <position position="48"/>
    </location>
</feature>
<comment type="caution">
    <text evidence="1">The sequence shown here is derived from an EMBL/GenBank/DDBJ whole genome shotgun (WGS) entry which is preliminary data.</text>
</comment>
<reference evidence="1" key="1">
    <citation type="journal article" date="2019" name="Sci. Rep.">
        <title>Draft genome of Tanacetum cinerariifolium, the natural source of mosquito coil.</title>
        <authorList>
            <person name="Yamashiro T."/>
            <person name="Shiraishi A."/>
            <person name="Satake H."/>
            <person name="Nakayama K."/>
        </authorList>
    </citation>
    <scope>NUCLEOTIDE SEQUENCE</scope>
</reference>
<dbReference type="EMBL" id="BKCJ011100643">
    <property type="protein sequence ID" value="GFC85569.1"/>
    <property type="molecule type" value="Genomic_DNA"/>
</dbReference>
<sequence length="48" mass="5552">MDKDDAVVLMDEKEEEKKVEKAKIDESAQVQGRQAESQAEIYKIDMDH</sequence>
<protein>
    <submittedName>
        <fullName evidence="1">Uncharacterized protein</fullName>
    </submittedName>
</protein>
<name>A0A699RE68_TANCI</name>
<evidence type="ECO:0000313" key="1">
    <source>
        <dbReference type="EMBL" id="GFC85569.1"/>
    </source>
</evidence>